<evidence type="ECO:0000259" key="1">
    <source>
        <dbReference type="Pfam" id="PF09722"/>
    </source>
</evidence>
<dbReference type="Pfam" id="PF09722">
    <property type="entry name" value="Xre_MbcA_ParS_C"/>
    <property type="match status" value="1"/>
</dbReference>
<accession>A0A3B0V4K3</accession>
<dbReference type="EMBL" id="UOEW01000205">
    <property type="protein sequence ID" value="VAW38498.1"/>
    <property type="molecule type" value="Genomic_DNA"/>
</dbReference>
<sequence>MNIQAAQFDMLKTIPIGINDSEMLNRIHSEDINSDYLQLLKETAPFNDESLSYWLNINVKTFRSYKQEKQKLNINIREHVLLLLSLMQHGKYVFATAEKFRDWLIKDNYFLDGKAPVDFLQTITGIRFIDRQLTAMEYGDNV</sequence>
<name>A0A3B0V4K3_9ZZZZ</name>
<dbReference type="AlphaFoldDB" id="A0A3B0V4K3"/>
<gene>
    <name evidence="2" type="ORF">MNBD_GAMMA01-1664</name>
</gene>
<reference evidence="2" key="1">
    <citation type="submission" date="2018-06" db="EMBL/GenBank/DDBJ databases">
        <authorList>
            <person name="Zhirakovskaya E."/>
        </authorList>
    </citation>
    <scope>NUCLEOTIDE SEQUENCE</scope>
</reference>
<organism evidence="2">
    <name type="scientific">hydrothermal vent metagenome</name>
    <dbReference type="NCBI Taxonomy" id="652676"/>
    <lineage>
        <taxon>unclassified sequences</taxon>
        <taxon>metagenomes</taxon>
        <taxon>ecological metagenomes</taxon>
    </lineage>
</organism>
<protein>
    <recommendedName>
        <fullName evidence="1">Antitoxin Xre/MbcA/ParS-like toxin-binding domain-containing protein</fullName>
    </recommendedName>
</protein>
<feature type="domain" description="Antitoxin Xre/MbcA/ParS-like toxin-binding" evidence="1">
    <location>
        <begin position="92"/>
        <end position="139"/>
    </location>
</feature>
<proteinExistence type="predicted"/>
<evidence type="ECO:0000313" key="2">
    <source>
        <dbReference type="EMBL" id="VAW38498.1"/>
    </source>
</evidence>
<dbReference type="InterPro" id="IPR024467">
    <property type="entry name" value="Xre/MbcA/ParS-like_toxin-bd"/>
</dbReference>